<dbReference type="EMBL" id="MEWA01000029">
    <property type="protein sequence ID" value="OGC68956.1"/>
    <property type="molecule type" value="Genomic_DNA"/>
</dbReference>
<protein>
    <submittedName>
        <fullName evidence="2">Uncharacterized protein</fullName>
    </submittedName>
</protein>
<dbReference type="Proteomes" id="UP000179113">
    <property type="component" value="Unassembled WGS sequence"/>
</dbReference>
<accession>A0A1F4WHV7</accession>
<organism evidence="2 3">
    <name type="scientific">candidate division WWE3 bacterium RIFOXYC1_FULL_39_7</name>
    <dbReference type="NCBI Taxonomy" id="1802643"/>
    <lineage>
        <taxon>Bacteria</taxon>
        <taxon>Katanobacteria</taxon>
    </lineage>
</organism>
<dbReference type="AlphaFoldDB" id="A0A1F4WHV7"/>
<feature type="region of interest" description="Disordered" evidence="1">
    <location>
        <begin position="49"/>
        <end position="71"/>
    </location>
</feature>
<evidence type="ECO:0000313" key="3">
    <source>
        <dbReference type="Proteomes" id="UP000179113"/>
    </source>
</evidence>
<name>A0A1F4WHV7_UNCKA</name>
<reference evidence="2 3" key="1">
    <citation type="journal article" date="2016" name="Nat. Commun.">
        <title>Thousands of microbial genomes shed light on interconnected biogeochemical processes in an aquifer system.</title>
        <authorList>
            <person name="Anantharaman K."/>
            <person name="Brown C.T."/>
            <person name="Hug L.A."/>
            <person name="Sharon I."/>
            <person name="Castelle C.J."/>
            <person name="Probst A.J."/>
            <person name="Thomas B.C."/>
            <person name="Singh A."/>
            <person name="Wilkins M.J."/>
            <person name="Karaoz U."/>
            <person name="Brodie E.L."/>
            <person name="Williams K.H."/>
            <person name="Hubbard S.S."/>
            <person name="Banfield J.F."/>
        </authorList>
    </citation>
    <scope>NUCLEOTIDE SEQUENCE [LARGE SCALE GENOMIC DNA]</scope>
</reference>
<comment type="caution">
    <text evidence="2">The sequence shown here is derived from an EMBL/GenBank/DDBJ whole genome shotgun (WGS) entry which is preliminary data.</text>
</comment>
<evidence type="ECO:0000313" key="2">
    <source>
        <dbReference type="EMBL" id="OGC68956.1"/>
    </source>
</evidence>
<proteinExistence type="predicted"/>
<sequence length="132" mass="15373">MHLPSFHIVLFGCRNYMPYSIFSQFERIDRNSYKTGLLVKCLNIQKKKKRKEEGMKRYKKSQNLPGSRRKAVPKFPRCAECVQAEDMIAGRASESWMKSISWAWDHIQNCRTPYAATARKKLRSASSTVPLK</sequence>
<evidence type="ECO:0000256" key="1">
    <source>
        <dbReference type="SAM" id="MobiDB-lite"/>
    </source>
</evidence>
<gene>
    <name evidence="2" type="ORF">A2415_04110</name>
</gene>